<feature type="compositionally biased region" description="Acidic residues" evidence="6">
    <location>
        <begin position="838"/>
        <end position="848"/>
    </location>
</feature>
<keyword evidence="5 7" id="KW-0472">Membrane</keyword>
<feature type="transmembrane region" description="Helical" evidence="7">
    <location>
        <begin position="177"/>
        <end position="201"/>
    </location>
</feature>
<keyword evidence="2" id="KW-1003">Cell membrane</keyword>
<evidence type="ECO:0000256" key="3">
    <source>
        <dbReference type="ARBA" id="ARBA00022692"/>
    </source>
</evidence>
<feature type="transmembrane region" description="Helical" evidence="7">
    <location>
        <begin position="1260"/>
        <end position="1280"/>
    </location>
</feature>
<feature type="compositionally biased region" description="Basic and acidic residues" evidence="6">
    <location>
        <begin position="683"/>
        <end position="711"/>
    </location>
</feature>
<dbReference type="RefSeq" id="WP_425442680.1">
    <property type="nucleotide sequence ID" value="NZ_FNFF01000003.1"/>
</dbReference>
<evidence type="ECO:0000313" key="8">
    <source>
        <dbReference type="EMBL" id="SDJ94342.1"/>
    </source>
</evidence>
<evidence type="ECO:0000256" key="7">
    <source>
        <dbReference type="SAM" id="Phobius"/>
    </source>
</evidence>
<feature type="transmembrane region" description="Helical" evidence="7">
    <location>
        <begin position="981"/>
        <end position="998"/>
    </location>
</feature>
<keyword evidence="9" id="KW-1185">Reference proteome</keyword>
<gene>
    <name evidence="8" type="ORF">SAMN05421806_103420</name>
</gene>
<keyword evidence="3 7" id="KW-0812">Transmembrane</keyword>
<evidence type="ECO:0000313" key="9">
    <source>
        <dbReference type="Proteomes" id="UP000199155"/>
    </source>
</evidence>
<feature type="transmembrane region" description="Helical" evidence="7">
    <location>
        <begin position="362"/>
        <end position="380"/>
    </location>
</feature>
<feature type="transmembrane region" description="Helical" evidence="7">
    <location>
        <begin position="1126"/>
        <end position="1143"/>
    </location>
</feature>
<dbReference type="STRING" id="417292.SAMN05421806_103420"/>
<feature type="compositionally biased region" description="Acidic residues" evidence="6">
    <location>
        <begin position="814"/>
        <end position="824"/>
    </location>
</feature>
<feature type="transmembrane region" description="Helical" evidence="7">
    <location>
        <begin position="1622"/>
        <end position="1642"/>
    </location>
</feature>
<evidence type="ECO:0000256" key="6">
    <source>
        <dbReference type="SAM" id="MobiDB-lite"/>
    </source>
</evidence>
<feature type="region of interest" description="Disordered" evidence="6">
    <location>
        <begin position="1"/>
        <end position="30"/>
    </location>
</feature>
<feature type="transmembrane region" description="Helical" evidence="7">
    <location>
        <begin position="1348"/>
        <end position="1366"/>
    </location>
</feature>
<feature type="compositionally biased region" description="Low complexity" evidence="6">
    <location>
        <begin position="566"/>
        <end position="580"/>
    </location>
</feature>
<sequence length="1645" mass="172710">MSDTTTAQAAAEVNETPGSSRPPSGSRLRLPGGGGSPLFRNAYALMLNTGISAVLGLGFWLAAARYYSDAAVGQGSAAIAAMKLIAGLAALTLTGAMARFIPVAGRTTGKLILRTYVGSSFAVALAAGVFLLTLDLWGPSYAFLDGPLPGLAFVLSVVAWSLLTLQDGVLTGLRSALWVPVGNTVFSLVKLVFLVAIATAVPVAGVFVSWVAAIAVSVLPLGWLVFRRLVPKHVKATKKGAQPPSLREMGRFLAGDYTGSLFSLAVVYLIPVIVASQVSSADNAYFYIATTIGGTVNLLAINMGASLTVEGAHDPGRLAANCRAALKRMARIMLPVCGIMFFGAPWILAVFGSGYADAATPLLRWFAVGALLRVIIETYFAVLRAQSRTSGLAYLQGALCVLVLGLTLVLLPRMGLTGAGVAEVCSLAVIGSISAYKLYGVVRSAPPAAAPARSHPREPVAADGDLSDVGQPSGETTMVLGPLVRRPTWALRAALDSDTLQLGLPVDFDHLERRPDVRPGPGTPAGGLPIVVPEAIRAPHQRTRPRPAAGDTPAWARRSGSGAGSGADSSSDSGAAPGAGSDSGAGSGSGSGSGSTSTLDLSKRVTAAGSGGGAGVRAVLPEDDASRSGASSASEDGPRSKDAENGGSSGADDGATAVAEGGLPSEGRDAGVPAVRETQVEAVRGHEDASVREDEDASIRKDEDTSVRDEVADAVEEGVPAQVREGAVESVRDRVDGEPDDSPSAGLAPAVMEPADRAPAEAPAPDDASPQDRPEDSPGGARATPVDAGRSVDDEPADSAPVDSHPDHHPAAGDESDEPDDTADTADSKHPGGPTASDDSDDSDDSPDPEAPTGSGSPADSGGPADSDSAADSDSPADLGEHRPTWALRLPSVLPAPRAAKPSAPVTPPAAASTASAASGPSQEASAEPQSEAVPVAREQRSKFPSVVESSPPRARAQSLSGAAPEPPRGAVAAPTKPSRSYALGLLLLVALGLYWVPVLRMDDADLDAMNGLGLISVLPPATLLGAALLVVTFASLLWHERPHKLLLTLALLGTLVSLHALPAVIEAEPRFATAWQHLGFMEYIDRTGSAVPDLDARWSWPGFFAAATFLAEACGVDDMREVIRWWPTFIQLAYLAPMFLLIRSLRASWRAKWAGVWIFVLSGWVGQDYFSPQGFTYLFYIAFVAILLVWFRAPRMLWAKRRPGEAEVLPNTRGQRATLVLVLIALFAATVPAHQLTPFVMLGVIAVLVVIGRSELRGLPILFGILVVVWVGFLAEPYWSGHFEELFGGVGGLGGNVSSSVSGRIEGGSSIHQLVLYSRVGLAGLVMGLAVWGWWRRRGYQYAERSLLVLTFVPFLGFGMQSYGGEMALRVFMFALPGAALLAGLALFPRTGITAQERDRDRVTLAPLAALMAGLVLVGGFLIARWGNEPFERVRPGEVAAMEYVYEHSDPTVRLLWLTDDEVNNVTPAAPWGKQDMEKVEYRPTLAPPDPVLVGSLVKALRDAGPNSYLMVNRGQTTTLNLDGGYPRSWDKRLMNNLDDRPELKRAYSNEDATLYTLRKQPEGEVRKADPGPIGPQVTWTPWSVIGALAAIALIALLAVREVVRVASPPSVRQLQWLQSTFWFSLPLLAVLLASLVQRFLTLA</sequence>
<dbReference type="GO" id="GO:0005886">
    <property type="term" value="C:plasma membrane"/>
    <property type="evidence" value="ECO:0007669"/>
    <property type="project" value="UniProtKB-SubCell"/>
</dbReference>
<comment type="subcellular location">
    <subcellularLocation>
        <location evidence="1">Cell membrane</location>
        <topology evidence="1">Multi-pass membrane protein</topology>
    </subcellularLocation>
</comment>
<reference evidence="8 9" key="1">
    <citation type="submission" date="2016-10" db="EMBL/GenBank/DDBJ databases">
        <authorList>
            <person name="de Groot N.N."/>
        </authorList>
    </citation>
    <scope>NUCLEOTIDE SEQUENCE [LARGE SCALE GENOMIC DNA]</scope>
    <source>
        <strain evidence="8 9">CGMCC 4.5727</strain>
    </source>
</reference>
<feature type="transmembrane region" description="Helical" evidence="7">
    <location>
        <begin position="1237"/>
        <end position="1253"/>
    </location>
</feature>
<feature type="transmembrane region" description="Helical" evidence="7">
    <location>
        <begin position="392"/>
        <end position="411"/>
    </location>
</feature>
<feature type="transmembrane region" description="Helical" evidence="7">
    <location>
        <begin position="1317"/>
        <end position="1336"/>
    </location>
</feature>
<feature type="transmembrane region" description="Helical" evidence="7">
    <location>
        <begin position="1046"/>
        <end position="1066"/>
    </location>
</feature>
<feature type="transmembrane region" description="Helical" evidence="7">
    <location>
        <begin position="207"/>
        <end position="226"/>
    </location>
</feature>
<evidence type="ECO:0000256" key="1">
    <source>
        <dbReference type="ARBA" id="ARBA00004651"/>
    </source>
</evidence>
<feature type="compositionally biased region" description="Low complexity" evidence="6">
    <location>
        <begin position="899"/>
        <end position="922"/>
    </location>
</feature>
<feature type="transmembrane region" description="Helical" evidence="7">
    <location>
        <begin position="79"/>
        <end position="101"/>
    </location>
</feature>
<feature type="transmembrane region" description="Helical" evidence="7">
    <location>
        <begin position="330"/>
        <end position="356"/>
    </location>
</feature>
<feature type="compositionally biased region" description="Gly residues" evidence="6">
    <location>
        <begin position="581"/>
        <end position="593"/>
    </location>
</feature>
<feature type="transmembrane region" description="Helical" evidence="7">
    <location>
        <begin position="1581"/>
        <end position="1601"/>
    </location>
</feature>
<feature type="transmembrane region" description="Helical" evidence="7">
    <location>
        <begin position="1018"/>
        <end position="1039"/>
    </location>
</feature>
<feature type="region of interest" description="Disordered" evidence="6">
    <location>
        <begin position="536"/>
        <end position="976"/>
    </location>
</feature>
<feature type="transmembrane region" description="Helical" evidence="7">
    <location>
        <begin position="1406"/>
        <end position="1427"/>
    </location>
</feature>
<feature type="transmembrane region" description="Helical" evidence="7">
    <location>
        <begin position="257"/>
        <end position="278"/>
    </location>
</feature>
<feature type="compositionally biased region" description="Low complexity" evidence="6">
    <location>
        <begin position="17"/>
        <end position="30"/>
    </location>
</feature>
<feature type="transmembrane region" description="Helical" evidence="7">
    <location>
        <begin position="113"/>
        <end position="134"/>
    </location>
</feature>
<feature type="transmembrane region" description="Helical" evidence="7">
    <location>
        <begin position="1215"/>
        <end position="1231"/>
    </location>
</feature>
<dbReference type="PANTHER" id="PTHR30250:SF11">
    <property type="entry name" value="O-ANTIGEN TRANSPORTER-RELATED"/>
    <property type="match status" value="1"/>
</dbReference>
<proteinExistence type="predicted"/>
<keyword evidence="4 7" id="KW-1133">Transmembrane helix</keyword>
<feature type="region of interest" description="Disordered" evidence="6">
    <location>
        <begin position="449"/>
        <end position="478"/>
    </location>
</feature>
<evidence type="ECO:0000256" key="2">
    <source>
        <dbReference type="ARBA" id="ARBA00022475"/>
    </source>
</evidence>
<feature type="transmembrane region" description="Helical" evidence="7">
    <location>
        <begin position="146"/>
        <end position="165"/>
    </location>
</feature>
<feature type="transmembrane region" description="Helical" evidence="7">
    <location>
        <begin position="284"/>
        <end position="309"/>
    </location>
</feature>
<feature type="transmembrane region" description="Helical" evidence="7">
    <location>
        <begin position="1178"/>
        <end position="1194"/>
    </location>
</feature>
<protein>
    <submittedName>
        <fullName evidence="8">Membrane protein involved in the export of O-antigen and teichoic acid</fullName>
    </submittedName>
</protein>
<accession>A0A1G8XUM5</accession>
<name>A0A1G8XUM5_9ACTN</name>
<organism evidence="8 9">
    <name type="scientific">Streptomyces indicus</name>
    <dbReference type="NCBI Taxonomy" id="417292"/>
    <lineage>
        <taxon>Bacteria</taxon>
        <taxon>Bacillati</taxon>
        <taxon>Actinomycetota</taxon>
        <taxon>Actinomycetes</taxon>
        <taxon>Kitasatosporales</taxon>
        <taxon>Streptomycetaceae</taxon>
        <taxon>Streptomyces</taxon>
    </lineage>
</organism>
<feature type="transmembrane region" description="Helical" evidence="7">
    <location>
        <begin position="45"/>
        <end position="67"/>
    </location>
</feature>
<feature type="compositionally biased region" description="Low complexity" evidence="6">
    <location>
        <begin position="851"/>
        <end position="878"/>
    </location>
</feature>
<dbReference type="PANTHER" id="PTHR30250">
    <property type="entry name" value="PST FAMILY PREDICTED COLANIC ACID TRANSPORTER"/>
    <property type="match status" value="1"/>
</dbReference>
<dbReference type="Proteomes" id="UP000199155">
    <property type="component" value="Unassembled WGS sequence"/>
</dbReference>
<dbReference type="EMBL" id="FNFF01000003">
    <property type="protein sequence ID" value="SDJ94342.1"/>
    <property type="molecule type" value="Genomic_DNA"/>
</dbReference>
<feature type="compositionally biased region" description="Basic and acidic residues" evidence="6">
    <location>
        <begin position="726"/>
        <end position="737"/>
    </location>
</feature>
<dbReference type="InterPro" id="IPR050833">
    <property type="entry name" value="Poly_Biosynth_Transport"/>
</dbReference>
<feature type="transmembrane region" description="Helical" evidence="7">
    <location>
        <begin position="1372"/>
        <end position="1394"/>
    </location>
</feature>
<evidence type="ECO:0000256" key="4">
    <source>
        <dbReference type="ARBA" id="ARBA00022989"/>
    </source>
</evidence>
<evidence type="ECO:0000256" key="5">
    <source>
        <dbReference type="ARBA" id="ARBA00023136"/>
    </source>
</evidence>